<dbReference type="AlphaFoldDB" id="A0A0K1P689"/>
<evidence type="ECO:0000313" key="2">
    <source>
        <dbReference type="EMBL" id="AKU79821.1"/>
    </source>
</evidence>
<dbReference type="PATRIC" id="fig|216946.3.peg.578"/>
<dbReference type="OrthoDB" id="391330at2"/>
<reference evidence="2 3" key="1">
    <citation type="journal article" date="2015" name="Genome Announc.">
        <title>Complete Genome Sequence of Spiroplasma turonicum Strain Tab4cT, a Parasite of a Horse Fly, Haematopota sp. (Diptera: Tabanidae).</title>
        <authorList>
            <person name="Davis R.E."/>
            <person name="Shao J."/>
            <person name="Zhao Y."/>
            <person name="Gasparich G.E."/>
            <person name="Gaynor B.J."/>
            <person name="Donofrio N."/>
        </authorList>
    </citation>
    <scope>NUCLEOTIDE SEQUENCE [LARGE SCALE GENOMIC DNA]</scope>
    <source>
        <strain evidence="2 3">Tab4c</strain>
    </source>
</reference>
<dbReference type="KEGG" id="stur:STURON_00575"/>
<dbReference type="RefSeq" id="WP_075048411.1">
    <property type="nucleotide sequence ID" value="NZ_CP012328.1"/>
</dbReference>
<evidence type="ECO:0000256" key="1">
    <source>
        <dbReference type="SAM" id="Coils"/>
    </source>
</evidence>
<protein>
    <submittedName>
        <fullName evidence="2">Uncharacterized protein</fullName>
    </submittedName>
</protein>
<feature type="coiled-coil region" evidence="1">
    <location>
        <begin position="65"/>
        <end position="106"/>
    </location>
</feature>
<evidence type="ECO:0000313" key="3">
    <source>
        <dbReference type="Proteomes" id="UP000067243"/>
    </source>
</evidence>
<dbReference type="Proteomes" id="UP000067243">
    <property type="component" value="Chromosome"/>
</dbReference>
<proteinExistence type="predicted"/>
<sequence length="424" mass="49826">MPKIIDKKIKLIAIKKFLSGEKPKSIKEDLNLKSGVAQIYQWVKRYNINELESELDYSPCEVNIYMQKDIENKLLKKENQKLEKEIKNLKKEKLKDRAKIEFLEKRMPSCMNLSKEQMKIQTSKKAWKNDAYNIIFYDNSVELNLKDKCKALFVNYSNYAKWKIKYHDILSRGKTTKLKRKYNKRAIELINKFTKLNGASGARNVSSWITDNHAVNISYKIVNELRNNKLVKLPKIKRVAKKYTSQRGNVVPDLIKKDFKSQYNFHKIGLDGSYLDLIINGKKTKILGEFAYNWYNRDMIAYNFDFSENSQVVSKTIMDIINVVSNYKVDYSIIQMDRGTANTSNIVKNIIECYPNFVLSMSEAGFKHNAPTESLNGWFKESFFAEYGNIFLSIQEFLNKFDEFIIKRNSLQTYIYNKKRSQII</sequence>
<accession>A0A0K1P689</accession>
<keyword evidence="3" id="KW-1185">Reference proteome</keyword>
<dbReference type="EMBL" id="CP012328">
    <property type="protein sequence ID" value="AKU79821.1"/>
    <property type="molecule type" value="Genomic_DNA"/>
</dbReference>
<name>A0A0K1P689_9MOLU</name>
<keyword evidence="1" id="KW-0175">Coiled coil</keyword>
<gene>
    <name evidence="2" type="ORF">STURON_00575</name>
</gene>
<organism evidence="2 3">
    <name type="scientific">Spiroplasma turonicum</name>
    <dbReference type="NCBI Taxonomy" id="216946"/>
    <lineage>
        <taxon>Bacteria</taxon>
        <taxon>Bacillati</taxon>
        <taxon>Mycoplasmatota</taxon>
        <taxon>Mollicutes</taxon>
        <taxon>Entomoplasmatales</taxon>
        <taxon>Spiroplasmataceae</taxon>
        <taxon>Spiroplasma</taxon>
    </lineage>
</organism>